<dbReference type="EMBL" id="BMAR01000003">
    <property type="protein sequence ID" value="GFR42555.1"/>
    <property type="molecule type" value="Genomic_DNA"/>
</dbReference>
<sequence length="456" mass="47182">EGEMEEVLLGAPRATWNGVTRPRFNPAGSQVVAVSCAAPRQALVFDVRTATRIAVLDPPALPTAATATIAATAGGPSAIGARTTLALSGFGGGIGGVGGGGMGGGAPNDPRRPGGRAHASLFSAAACYSPTGEMLLWGNCLYDLRSVTAVHQFDQFTDIGSGTFHPAGLEVILNSEVWDLRSLRLLRSVPSLDGASLAFNGAGDVLYAARRQADEPFSQLFHPRRARHPLHAAFRTLDAASYGDIATVGVERVVLDLAVEPTDSLVAVVALDAADEELSSAARVYEVGRMRPAEEDSDAEEEEDEDEEESEGGSEDEEDMEFDEGVFDTPAPAAAAAAAGRRRQQGRPDNRGQAAGAAAGGGGGAGPAARRLVAEIFGGEGGNEEDGEGEGELAGAEGEDDDDDADADDADDGSDDEEMGMAMLEDAYAALEDAYGGGEDEEEDLMMDGEDDFDDE</sequence>
<dbReference type="PANTHER" id="PTHR13129">
    <property type="entry name" value="VPRBP PROTEIN-RELATED"/>
    <property type="match status" value="1"/>
</dbReference>
<dbReference type="GO" id="GO:0016567">
    <property type="term" value="P:protein ubiquitination"/>
    <property type="evidence" value="ECO:0007669"/>
    <property type="project" value="InterPro"/>
</dbReference>
<dbReference type="Proteomes" id="UP001054857">
    <property type="component" value="Unassembled WGS sequence"/>
</dbReference>
<comment type="subcellular location">
    <subcellularLocation>
        <location evidence="1">Nucleus</location>
    </subcellularLocation>
</comment>
<evidence type="ECO:0000313" key="5">
    <source>
        <dbReference type="Proteomes" id="UP001054857"/>
    </source>
</evidence>
<dbReference type="AlphaFoldDB" id="A0AAD3DIP7"/>
<evidence type="ECO:0000256" key="2">
    <source>
        <dbReference type="ARBA" id="ARBA00023242"/>
    </source>
</evidence>
<dbReference type="GO" id="GO:0005634">
    <property type="term" value="C:nucleus"/>
    <property type="evidence" value="ECO:0007669"/>
    <property type="project" value="UniProtKB-SubCell"/>
</dbReference>
<keyword evidence="5" id="KW-1185">Reference proteome</keyword>
<evidence type="ECO:0000313" key="4">
    <source>
        <dbReference type="EMBL" id="GFR42555.1"/>
    </source>
</evidence>
<dbReference type="SUPFAM" id="SSF50969">
    <property type="entry name" value="YVTN repeat-like/Quinoprotein amine dehydrogenase"/>
    <property type="match status" value="1"/>
</dbReference>
<proteinExistence type="predicted"/>
<dbReference type="Gene3D" id="2.130.10.10">
    <property type="entry name" value="YVTN repeat-like/Quinoprotein amine dehydrogenase"/>
    <property type="match status" value="1"/>
</dbReference>
<protein>
    <submittedName>
        <fullName evidence="4">Uncharacterized protein</fullName>
    </submittedName>
</protein>
<feature type="non-terminal residue" evidence="4">
    <location>
        <position position="456"/>
    </location>
</feature>
<feature type="non-terminal residue" evidence="4">
    <location>
        <position position="1"/>
    </location>
</feature>
<comment type="caution">
    <text evidence="4">The sequence shown here is derived from an EMBL/GenBank/DDBJ whole genome shotgun (WGS) entry which is preliminary data.</text>
</comment>
<feature type="region of interest" description="Disordered" evidence="3">
    <location>
        <begin position="333"/>
        <end position="456"/>
    </location>
</feature>
<evidence type="ECO:0000256" key="3">
    <source>
        <dbReference type="SAM" id="MobiDB-lite"/>
    </source>
</evidence>
<reference evidence="4 5" key="1">
    <citation type="journal article" date="2021" name="Sci. Rep.">
        <title>Genome sequencing of the multicellular alga Astrephomene provides insights into convergent evolution of germ-soma differentiation.</title>
        <authorList>
            <person name="Yamashita S."/>
            <person name="Yamamoto K."/>
            <person name="Matsuzaki R."/>
            <person name="Suzuki S."/>
            <person name="Yamaguchi H."/>
            <person name="Hirooka S."/>
            <person name="Minakuchi Y."/>
            <person name="Miyagishima S."/>
            <person name="Kawachi M."/>
            <person name="Toyoda A."/>
            <person name="Nozaki H."/>
        </authorList>
    </citation>
    <scope>NUCLEOTIDE SEQUENCE [LARGE SCALE GENOMIC DNA]</scope>
    <source>
        <strain evidence="4 5">NIES-4017</strain>
    </source>
</reference>
<dbReference type="GO" id="GO:0080008">
    <property type="term" value="C:Cul4-RING E3 ubiquitin ligase complex"/>
    <property type="evidence" value="ECO:0007669"/>
    <property type="project" value="TreeGrafter"/>
</dbReference>
<gene>
    <name evidence="4" type="ORF">Agub_g3434</name>
</gene>
<dbReference type="InterPro" id="IPR033270">
    <property type="entry name" value="VPRBP/DCAF1"/>
</dbReference>
<evidence type="ECO:0000256" key="1">
    <source>
        <dbReference type="ARBA" id="ARBA00004123"/>
    </source>
</evidence>
<dbReference type="InterPro" id="IPR015943">
    <property type="entry name" value="WD40/YVTN_repeat-like_dom_sf"/>
</dbReference>
<name>A0AAD3DIP7_9CHLO</name>
<dbReference type="InterPro" id="IPR011044">
    <property type="entry name" value="Quino_amine_DH_bsu"/>
</dbReference>
<feature type="compositionally biased region" description="Low complexity" evidence="3">
    <location>
        <begin position="421"/>
        <end position="434"/>
    </location>
</feature>
<feature type="compositionally biased region" description="Acidic residues" evidence="3">
    <location>
        <begin position="295"/>
        <end position="321"/>
    </location>
</feature>
<feature type="compositionally biased region" description="Acidic residues" evidence="3">
    <location>
        <begin position="438"/>
        <end position="456"/>
    </location>
</feature>
<keyword evidence="2" id="KW-0539">Nucleus</keyword>
<feature type="compositionally biased region" description="Acidic residues" evidence="3">
    <location>
        <begin position="382"/>
        <end position="419"/>
    </location>
</feature>
<accession>A0AAD3DIP7</accession>
<feature type="region of interest" description="Disordered" evidence="3">
    <location>
        <begin position="286"/>
        <end position="321"/>
    </location>
</feature>
<dbReference type="PANTHER" id="PTHR13129:SF4">
    <property type="entry name" value="DDB1- AND CUL4-ASSOCIATED FACTOR 1"/>
    <property type="match status" value="1"/>
</dbReference>
<organism evidence="4 5">
    <name type="scientific">Astrephomene gubernaculifera</name>
    <dbReference type="NCBI Taxonomy" id="47775"/>
    <lineage>
        <taxon>Eukaryota</taxon>
        <taxon>Viridiplantae</taxon>
        <taxon>Chlorophyta</taxon>
        <taxon>core chlorophytes</taxon>
        <taxon>Chlorophyceae</taxon>
        <taxon>CS clade</taxon>
        <taxon>Chlamydomonadales</taxon>
        <taxon>Astrephomenaceae</taxon>
        <taxon>Astrephomene</taxon>
    </lineage>
</organism>